<accession>A0A1J6IQ70</accession>
<keyword evidence="6" id="KW-1185">Reference proteome</keyword>
<dbReference type="PANTHER" id="PTHR33124">
    <property type="entry name" value="TRANSCRIPTION FACTOR IBH1-LIKE 1"/>
    <property type="match status" value="1"/>
</dbReference>
<comment type="caution">
    <text evidence="5">The sequence shown here is derived from an EMBL/GenBank/DDBJ whole genome shotgun (WGS) entry which is preliminary data.</text>
</comment>
<comment type="subcellular location">
    <subcellularLocation>
        <location evidence="1">Nucleus</location>
    </subcellularLocation>
</comment>
<dbReference type="GO" id="GO:0046983">
    <property type="term" value="F:protein dimerization activity"/>
    <property type="evidence" value="ECO:0007669"/>
    <property type="project" value="InterPro"/>
</dbReference>
<gene>
    <name evidence="5" type="primary">UPB1_0</name>
    <name evidence="5" type="ORF">A4A49_32642</name>
</gene>
<evidence type="ECO:0000256" key="2">
    <source>
        <dbReference type="ARBA" id="ARBA00023015"/>
    </source>
</evidence>
<sequence length="124" mass="14434">MGISQKPFLYSIQDSNKENRDLSDPLLEGCQRHIRRQRVKNIKSKRCRSILMKRKVRVEGSRRSENHEIGRKVRILKKLIPNCAASMGVEGIFRETADYILDLQMRVKVMQIMVNMLSESSNSD</sequence>
<keyword evidence="3" id="KW-0804">Transcription</keyword>
<dbReference type="InterPro" id="IPR044549">
    <property type="entry name" value="bHLH_AtIBH1-like"/>
</dbReference>
<dbReference type="OMA" id="HTPNKGK"/>
<dbReference type="AlphaFoldDB" id="A0A1J6IQ70"/>
<dbReference type="GO" id="GO:0000976">
    <property type="term" value="F:transcription cis-regulatory region binding"/>
    <property type="evidence" value="ECO:0007669"/>
    <property type="project" value="UniProtKB-ARBA"/>
</dbReference>
<dbReference type="SUPFAM" id="SSF47459">
    <property type="entry name" value="HLH, helix-loop-helix DNA-binding domain"/>
    <property type="match status" value="1"/>
</dbReference>
<dbReference type="CDD" id="cd11444">
    <property type="entry name" value="bHLH_AtIBH1_like"/>
    <property type="match status" value="1"/>
</dbReference>
<dbReference type="PANTHER" id="PTHR33124:SF39">
    <property type="entry name" value="TRANSCRIPTION FACTOR UPBEAT1"/>
    <property type="match status" value="1"/>
</dbReference>
<evidence type="ECO:0000256" key="1">
    <source>
        <dbReference type="ARBA" id="ARBA00004123"/>
    </source>
</evidence>
<evidence type="ECO:0000256" key="3">
    <source>
        <dbReference type="ARBA" id="ARBA00023163"/>
    </source>
</evidence>
<dbReference type="GO" id="GO:0005634">
    <property type="term" value="C:nucleus"/>
    <property type="evidence" value="ECO:0007669"/>
    <property type="project" value="UniProtKB-SubCell"/>
</dbReference>
<dbReference type="Gramene" id="OIT06982">
    <property type="protein sequence ID" value="OIT06982"/>
    <property type="gene ID" value="A4A49_32642"/>
</dbReference>
<organism evidence="5 6">
    <name type="scientific">Nicotiana attenuata</name>
    <name type="common">Coyote tobacco</name>
    <dbReference type="NCBI Taxonomy" id="49451"/>
    <lineage>
        <taxon>Eukaryota</taxon>
        <taxon>Viridiplantae</taxon>
        <taxon>Streptophyta</taxon>
        <taxon>Embryophyta</taxon>
        <taxon>Tracheophyta</taxon>
        <taxon>Spermatophyta</taxon>
        <taxon>Magnoliopsida</taxon>
        <taxon>eudicotyledons</taxon>
        <taxon>Gunneridae</taxon>
        <taxon>Pentapetalae</taxon>
        <taxon>asterids</taxon>
        <taxon>lamiids</taxon>
        <taxon>Solanales</taxon>
        <taxon>Solanaceae</taxon>
        <taxon>Nicotianoideae</taxon>
        <taxon>Nicotianeae</taxon>
        <taxon>Nicotiana</taxon>
    </lineage>
</organism>
<evidence type="ECO:0000313" key="6">
    <source>
        <dbReference type="Proteomes" id="UP000187609"/>
    </source>
</evidence>
<keyword evidence="4" id="KW-0539">Nucleus</keyword>
<dbReference type="Proteomes" id="UP000187609">
    <property type="component" value="Unassembled WGS sequence"/>
</dbReference>
<evidence type="ECO:0000256" key="4">
    <source>
        <dbReference type="ARBA" id="ARBA00023242"/>
    </source>
</evidence>
<evidence type="ECO:0000313" key="5">
    <source>
        <dbReference type="EMBL" id="OIT06982.1"/>
    </source>
</evidence>
<dbReference type="EMBL" id="MJEQ01037184">
    <property type="protein sequence ID" value="OIT06982.1"/>
    <property type="molecule type" value="Genomic_DNA"/>
</dbReference>
<protein>
    <submittedName>
        <fullName evidence="5">Transcription factor upbeat1</fullName>
    </submittedName>
</protein>
<reference evidence="5" key="1">
    <citation type="submission" date="2016-11" db="EMBL/GenBank/DDBJ databases">
        <title>The genome of Nicotiana attenuata.</title>
        <authorList>
            <person name="Xu S."/>
            <person name="Brockmoeller T."/>
            <person name="Gaquerel E."/>
            <person name="Navarro A."/>
            <person name="Kuhl H."/>
            <person name="Gase K."/>
            <person name="Ling Z."/>
            <person name="Zhou W."/>
            <person name="Kreitzer C."/>
            <person name="Stanke M."/>
            <person name="Tang H."/>
            <person name="Lyons E."/>
            <person name="Pandey P."/>
            <person name="Pandey S.P."/>
            <person name="Timmermann B."/>
            <person name="Baldwin I.T."/>
        </authorList>
    </citation>
    <scope>NUCLEOTIDE SEQUENCE [LARGE SCALE GENOMIC DNA]</scope>
    <source>
        <strain evidence="5">UT</strain>
    </source>
</reference>
<name>A0A1J6IQ70_NICAT</name>
<dbReference type="SMR" id="A0A1J6IQ70"/>
<keyword evidence="2" id="KW-0805">Transcription regulation</keyword>
<proteinExistence type="predicted"/>
<dbReference type="InterPro" id="IPR044660">
    <property type="entry name" value="IBH1-like"/>
</dbReference>
<dbReference type="InterPro" id="IPR036638">
    <property type="entry name" value="HLH_DNA-bd_sf"/>
</dbReference>
<dbReference type="GO" id="GO:0006355">
    <property type="term" value="P:regulation of DNA-templated transcription"/>
    <property type="evidence" value="ECO:0007669"/>
    <property type="project" value="InterPro"/>
</dbReference>